<keyword evidence="4" id="KW-1185">Reference proteome</keyword>
<name>A0A2H1L6M2_9MICO</name>
<dbReference type="Pfam" id="PF18367">
    <property type="entry name" value="Rv2175c_C"/>
    <property type="match status" value="1"/>
</dbReference>
<dbReference type="InterPro" id="IPR041098">
    <property type="entry name" value="Rv2175c_C"/>
</dbReference>
<dbReference type="GO" id="GO:0003677">
    <property type="term" value="F:DNA binding"/>
    <property type="evidence" value="ECO:0007669"/>
    <property type="project" value="InterPro"/>
</dbReference>
<sequence>MNGSEELVDAWLPLPDIAERSGLGISKVRRFLEDRALVGVRRGDRDVFQVPELFLDADSMPLKHLRGTLTTLLDAGFDEEAAIAWLFTPDESLPGRPIDLLRAGNKGEVRRRAQALAL</sequence>
<organism evidence="3 4">
    <name type="scientific">Brevibacterium jeotgali</name>
    <dbReference type="NCBI Taxonomy" id="1262550"/>
    <lineage>
        <taxon>Bacteria</taxon>
        <taxon>Bacillati</taxon>
        <taxon>Actinomycetota</taxon>
        <taxon>Actinomycetes</taxon>
        <taxon>Micrococcales</taxon>
        <taxon>Brevibacteriaceae</taxon>
        <taxon>Brevibacterium</taxon>
    </lineage>
</organism>
<evidence type="ECO:0000259" key="1">
    <source>
        <dbReference type="Pfam" id="PF18367"/>
    </source>
</evidence>
<protein>
    <submittedName>
        <fullName evidence="3">Uncharacterized protein</fullName>
    </submittedName>
</protein>
<feature type="domain" description="Rv2175c C-terminal" evidence="1">
    <location>
        <begin position="63"/>
        <end position="117"/>
    </location>
</feature>
<evidence type="ECO:0000259" key="2">
    <source>
        <dbReference type="Pfam" id="PF21531"/>
    </source>
</evidence>
<feature type="domain" description="DNA-binding protein Rv2175c wHTH" evidence="2">
    <location>
        <begin position="10"/>
        <end position="55"/>
    </location>
</feature>
<proteinExistence type="predicted"/>
<evidence type="ECO:0000313" key="4">
    <source>
        <dbReference type="Proteomes" id="UP000234462"/>
    </source>
</evidence>
<dbReference type="Proteomes" id="UP000234462">
    <property type="component" value="Unassembled WGS sequence"/>
</dbReference>
<dbReference type="RefSeq" id="WP_101589478.1">
    <property type="nucleotide sequence ID" value="NZ_FXZM01000010.1"/>
</dbReference>
<dbReference type="InterPro" id="IPR048576">
    <property type="entry name" value="Rv2175c_wHTH"/>
</dbReference>
<dbReference type="Pfam" id="PF21531">
    <property type="entry name" value="Rv2175c_wHTH"/>
    <property type="match status" value="1"/>
</dbReference>
<accession>A0A2H1L6M2</accession>
<dbReference type="OrthoDB" id="3784042at2"/>
<dbReference type="EMBL" id="FXZM01000010">
    <property type="protein sequence ID" value="SMY12546.1"/>
    <property type="molecule type" value="Genomic_DNA"/>
</dbReference>
<dbReference type="AlphaFoldDB" id="A0A2H1L6M2"/>
<gene>
    <name evidence="3" type="ORF">BJEO58_02144</name>
</gene>
<evidence type="ECO:0000313" key="3">
    <source>
        <dbReference type="EMBL" id="SMY12546.1"/>
    </source>
</evidence>
<reference evidence="4" key="1">
    <citation type="submission" date="2017-03" db="EMBL/GenBank/DDBJ databases">
        <authorList>
            <person name="Monnet C."/>
        </authorList>
    </citation>
    <scope>NUCLEOTIDE SEQUENCE [LARGE SCALE GENOMIC DNA]</scope>
    <source>
        <strain evidence="4">SJ5-8</strain>
    </source>
</reference>